<dbReference type="Pfam" id="PF08650">
    <property type="entry name" value="DASH_Dad4"/>
    <property type="match status" value="1"/>
</dbReference>
<reference evidence="1 2" key="1">
    <citation type="submission" date="2018-06" db="EMBL/GenBank/DDBJ databases">
        <title>Population genomics shows no distinction between pathogenic Candida krusei and environmental Pichia kudriavzevii: One species, four names.</title>
        <authorList>
            <person name="Douglass A.P."/>
            <person name="Offei B."/>
            <person name="Braun-Galleani S."/>
            <person name="Coughlan A.Y."/>
            <person name="Martos A."/>
            <person name="Ortiz-Merino R.A."/>
            <person name="Byrne K.P."/>
            <person name="Wolfe K.H."/>
        </authorList>
    </citation>
    <scope>NUCLEOTIDE SEQUENCE [LARGE SCALE GENOMIC DNA]</scope>
    <source>
        <strain evidence="1 2">CBS573</strain>
    </source>
</reference>
<dbReference type="VEuPathDB" id="FungiDB:C5L36_0B11190"/>
<organism evidence="1 2">
    <name type="scientific">Pichia kudriavzevii</name>
    <name type="common">Yeast</name>
    <name type="synonym">Issatchenkia orientalis</name>
    <dbReference type="NCBI Taxonomy" id="4909"/>
    <lineage>
        <taxon>Eukaryota</taxon>
        <taxon>Fungi</taxon>
        <taxon>Dikarya</taxon>
        <taxon>Ascomycota</taxon>
        <taxon>Saccharomycotina</taxon>
        <taxon>Pichiomycetes</taxon>
        <taxon>Pichiales</taxon>
        <taxon>Pichiaceae</taxon>
        <taxon>Pichia</taxon>
    </lineage>
</organism>
<dbReference type="RefSeq" id="XP_029321361.1">
    <property type="nucleotide sequence ID" value="XM_029465502.1"/>
</dbReference>
<sequence length="71" mass="7833">MERHPQNKVQDGIYDKIVVNLKELNGNVAKMNALLADTNKINETAVLVGGLNAAYLESVSFQMDMQRNAGK</sequence>
<dbReference type="GO" id="GO:0008608">
    <property type="term" value="P:attachment of spindle microtubules to kinetochore"/>
    <property type="evidence" value="ECO:0007669"/>
    <property type="project" value="InterPro"/>
</dbReference>
<dbReference type="EMBL" id="CP028774">
    <property type="protein sequence ID" value="AWU75884.1"/>
    <property type="molecule type" value="Genomic_DNA"/>
</dbReference>
<dbReference type="KEGG" id="pkz:C5L36_0B11190"/>
<dbReference type="AlphaFoldDB" id="A0A2U9R3I6"/>
<accession>A0A2U9R3I6</accession>
<dbReference type="GO" id="GO:0042729">
    <property type="term" value="C:DASH complex"/>
    <property type="evidence" value="ECO:0007669"/>
    <property type="project" value="InterPro"/>
</dbReference>
<keyword evidence="2" id="KW-1185">Reference proteome</keyword>
<dbReference type="Proteomes" id="UP000249293">
    <property type="component" value="Chromosome 2"/>
</dbReference>
<name>A0A2U9R3I6_PICKU</name>
<gene>
    <name evidence="1" type="ORF">C5L36_0B11190</name>
</gene>
<dbReference type="GO" id="GO:0072686">
    <property type="term" value="C:mitotic spindle"/>
    <property type="evidence" value="ECO:0007669"/>
    <property type="project" value="InterPro"/>
</dbReference>
<dbReference type="InterPro" id="IPR013959">
    <property type="entry name" value="DASH_Dad4"/>
</dbReference>
<evidence type="ECO:0000313" key="2">
    <source>
        <dbReference type="Proteomes" id="UP000249293"/>
    </source>
</evidence>
<protein>
    <submittedName>
        <fullName evidence="1">Uncharacterized protein</fullName>
    </submittedName>
</protein>
<dbReference type="GeneID" id="40383649"/>
<evidence type="ECO:0000313" key="1">
    <source>
        <dbReference type="EMBL" id="AWU75884.1"/>
    </source>
</evidence>
<dbReference type="OrthoDB" id="3995032at2759"/>
<proteinExistence type="predicted"/>